<dbReference type="Gramene" id="PRQ37057">
    <property type="protein sequence ID" value="PRQ37057"/>
    <property type="gene ID" value="RchiOBHm_Chr4g0398391"/>
</dbReference>
<sequence>MNCQNWYGSLVSYFFVFHQGSRFTFSLSCGVVAVEEGNRGMNIFMPFWNDVVCCSTQLNDAKSLRRSRILSSKLYFDVPSSKVKPVSKFVCAFKFTFWNLRISPSLHLGIEKLHPFDSAKWGRKCRFLSMDDVVDKNCIVEPKEAAKEDLVQKSEDGPSMWEDWVYHCCGGKGGGFCAYTDISLCIHFVQVRLNILKDYEAKRFIDQRVKVAWHYNNRVLEKDEALGLMVYNAGTDILLGDPLGKLKSSMEKKRKLQISCLELRLPIFISQKVI</sequence>
<reference evidence="1 2" key="1">
    <citation type="journal article" date="2018" name="Nat. Genet.">
        <title>The Rosa genome provides new insights in the design of modern roses.</title>
        <authorList>
            <person name="Bendahmane M."/>
        </authorList>
    </citation>
    <scope>NUCLEOTIDE SEQUENCE [LARGE SCALE GENOMIC DNA]</scope>
    <source>
        <strain evidence="2">cv. Old Blush</strain>
    </source>
</reference>
<gene>
    <name evidence="1" type="ORF">RchiOBHm_Chr4g0398391</name>
</gene>
<dbReference type="SUPFAM" id="SSF52768">
    <property type="entry name" value="Arginase/deacetylase"/>
    <property type="match status" value="1"/>
</dbReference>
<dbReference type="Proteomes" id="UP000238479">
    <property type="component" value="Chromosome 4"/>
</dbReference>
<keyword evidence="2" id="KW-1185">Reference proteome</keyword>
<keyword evidence="1" id="KW-0378">Hydrolase</keyword>
<dbReference type="AlphaFoldDB" id="A0A2P6QSC4"/>
<dbReference type="GO" id="GO:0141221">
    <property type="term" value="F:histone deacetylase activity, hydrolytic mechanism"/>
    <property type="evidence" value="ECO:0007669"/>
    <property type="project" value="UniProtKB-EC"/>
</dbReference>
<dbReference type="EMBL" id="PDCK01000042">
    <property type="protein sequence ID" value="PRQ37057.1"/>
    <property type="molecule type" value="Genomic_DNA"/>
</dbReference>
<name>A0A2P6QSC4_ROSCH</name>
<comment type="caution">
    <text evidence="1">The sequence shown here is derived from an EMBL/GenBank/DDBJ whole genome shotgun (WGS) entry which is preliminary data.</text>
</comment>
<protein>
    <submittedName>
        <fullName evidence="1">Putative histone deacetylase</fullName>
        <ecNumber evidence="1">3.5.1.98</ecNumber>
    </submittedName>
</protein>
<dbReference type="STRING" id="74649.A0A2P6QSC4"/>
<proteinExistence type="predicted"/>
<evidence type="ECO:0000313" key="1">
    <source>
        <dbReference type="EMBL" id="PRQ37057.1"/>
    </source>
</evidence>
<evidence type="ECO:0000313" key="2">
    <source>
        <dbReference type="Proteomes" id="UP000238479"/>
    </source>
</evidence>
<dbReference type="EC" id="3.5.1.98" evidence="1"/>
<organism evidence="1 2">
    <name type="scientific">Rosa chinensis</name>
    <name type="common">China rose</name>
    <dbReference type="NCBI Taxonomy" id="74649"/>
    <lineage>
        <taxon>Eukaryota</taxon>
        <taxon>Viridiplantae</taxon>
        <taxon>Streptophyta</taxon>
        <taxon>Embryophyta</taxon>
        <taxon>Tracheophyta</taxon>
        <taxon>Spermatophyta</taxon>
        <taxon>Magnoliopsida</taxon>
        <taxon>eudicotyledons</taxon>
        <taxon>Gunneridae</taxon>
        <taxon>Pentapetalae</taxon>
        <taxon>rosids</taxon>
        <taxon>fabids</taxon>
        <taxon>Rosales</taxon>
        <taxon>Rosaceae</taxon>
        <taxon>Rosoideae</taxon>
        <taxon>Rosoideae incertae sedis</taxon>
        <taxon>Rosa</taxon>
    </lineage>
</organism>
<accession>A0A2P6QSC4</accession>
<dbReference type="InterPro" id="IPR023696">
    <property type="entry name" value="Ureohydrolase_dom_sf"/>
</dbReference>